<dbReference type="InterPro" id="IPR010730">
    <property type="entry name" value="HET"/>
</dbReference>
<reference evidence="2 3" key="1">
    <citation type="submission" date="2017-08" db="EMBL/GenBank/DDBJ databases">
        <title>Harnessing the power of phylogenomics to disentangle the directionality and signatures of interkingdom host jumping in the parasitic fungal genus Tolypocladium.</title>
        <authorList>
            <person name="Quandt C.A."/>
            <person name="Patterson W."/>
            <person name="Spatafora J.W."/>
        </authorList>
    </citation>
    <scope>NUCLEOTIDE SEQUENCE [LARGE SCALE GENOMIC DNA]</scope>
    <source>
        <strain evidence="2 3">CBS 113982</strain>
    </source>
</reference>
<dbReference type="Proteomes" id="UP000236621">
    <property type="component" value="Unassembled WGS sequence"/>
</dbReference>
<name>A0A2K3QMV6_9HYPO</name>
<dbReference type="OrthoDB" id="4928261at2759"/>
<evidence type="ECO:0000259" key="1">
    <source>
        <dbReference type="Pfam" id="PF06985"/>
    </source>
</evidence>
<dbReference type="PANTHER" id="PTHR24148">
    <property type="entry name" value="ANKYRIN REPEAT DOMAIN-CONTAINING PROTEIN 39 HOMOLOG-RELATED"/>
    <property type="match status" value="1"/>
</dbReference>
<keyword evidence="3" id="KW-1185">Reference proteome</keyword>
<accession>A0A2K3QMV6</accession>
<dbReference type="Pfam" id="PF06985">
    <property type="entry name" value="HET"/>
    <property type="match status" value="1"/>
</dbReference>
<dbReference type="STRING" id="45235.A0A2K3QMV6"/>
<dbReference type="InterPro" id="IPR052895">
    <property type="entry name" value="HetReg/Transcr_Mod"/>
</dbReference>
<evidence type="ECO:0000313" key="2">
    <source>
        <dbReference type="EMBL" id="PNY28865.1"/>
    </source>
</evidence>
<comment type="caution">
    <text evidence="2">The sequence shown here is derived from an EMBL/GenBank/DDBJ whole genome shotgun (WGS) entry which is preliminary data.</text>
</comment>
<protein>
    <submittedName>
        <fullName evidence="2">Heterokaryon incompatibility protein 6</fullName>
    </submittedName>
</protein>
<organism evidence="2 3">
    <name type="scientific">Tolypocladium capitatum</name>
    <dbReference type="NCBI Taxonomy" id="45235"/>
    <lineage>
        <taxon>Eukaryota</taxon>
        <taxon>Fungi</taxon>
        <taxon>Dikarya</taxon>
        <taxon>Ascomycota</taxon>
        <taxon>Pezizomycotina</taxon>
        <taxon>Sordariomycetes</taxon>
        <taxon>Hypocreomycetidae</taxon>
        <taxon>Hypocreales</taxon>
        <taxon>Ophiocordycipitaceae</taxon>
        <taxon>Tolypocladium</taxon>
    </lineage>
</organism>
<evidence type="ECO:0000313" key="3">
    <source>
        <dbReference type="Proteomes" id="UP000236621"/>
    </source>
</evidence>
<dbReference type="AlphaFoldDB" id="A0A2K3QMV6"/>
<dbReference type="EMBL" id="NRSZ01000198">
    <property type="protein sequence ID" value="PNY28865.1"/>
    <property type="molecule type" value="Genomic_DNA"/>
</dbReference>
<feature type="domain" description="Heterokaryon incompatibility" evidence="1">
    <location>
        <begin position="56"/>
        <end position="177"/>
    </location>
</feature>
<sequence>MASESESPMLTAPYAGRPLDADTDSIRLVTIEPELNQDGLLTCRLNTTTFARRPAYEALSYRWGDESTARKIVVDDVEFNVTENLWGALHHMRIKPRRVPIWIDAISINQRDISEKSRQLRIMPHIYTRASTVLVWLGAEHAAADVDVDADDHPGSGALKNAIVTDTYWNRVWILQEIGKARKIHVCIGGGEALDWDRFIGWVDRDSRRSTNGGGPFNLDHLRRNKYGGSCSLRRLLENHAGARCKDPRDKVYGLVGLSSDGRGFPMDYRKSLLDVWVDTVNFMSRNGLLPESCPERVAFCKLVRDLLGGGELRTVGGVVQFHNGEPDHSLVNADDGGESDEMARSAMSLRADVLGVITSLGPSATELVSSLELTDRWEAELQRLHRRELDTAYEEHDSLMRRMLESPDPKPADLASFANHRIDFIDLCSHLGYYPGDEDRPTPTGLPESWNYTTTTPEEPRLAVLRFSTLNGTTPYKLALVPPRAQPGDMVCRIQGSPMKRVVVRHERCATSRVNTRMHVFGTAVLARDVMAQTEWDEEAVPGGHEMSVLMDARTFYALVFGGGGGMAQPDDAVG</sequence>
<dbReference type="PANTHER" id="PTHR24148:SF73">
    <property type="entry name" value="HET DOMAIN PROTEIN (AFU_ORTHOLOGUE AFUA_8G01020)"/>
    <property type="match status" value="1"/>
</dbReference>
<proteinExistence type="predicted"/>
<gene>
    <name evidence="2" type="ORF">TCAP_01212</name>
</gene>